<evidence type="ECO:0000313" key="3">
    <source>
        <dbReference type="Proteomes" id="UP000824366"/>
    </source>
</evidence>
<sequence>MATAHSTPAAQTLAVQVRQRLVSLAGQGMAALLGVVQERLTALMNEGGRSRDVQLRREAWTYYQQHKTQWHDAVLQAWEKALTPQPVVVAQPADGLFELVGTEVVENKILASRLALNLMEHAAEEVNDLRKRLKLLNGERDLNPQDIAHPETLLLPVVEQWTACGMTREAWQLASEAIQRHMDEHLRAAYASCNEMLIAKGVLPVIEFSPHIPTASAGLPAAAGPVAAEGFVGRRQTDAPAPGPGRTPNRRAQDRVNEAAMQVNAQSSVGYAGYRAGEPMYGNPAGYLGARSAGPHWRGERAQSLLEQIGRLLGPAQAAPPMEGYAPTLYSAPASPNLLAAMAQQPMLGDVYLVQPVASGQSAVPEMMGHLAGQLRQQSTELKEKAQTDAEKAIIELVALMFQAILQEDRIPSGIRVWFARLQMPVLRVALQEPDFFQRLDHPARLLIDRMGSCVMGFDASGISSAALETEIKRVVQVIEQYPDTGQKVYVRVYEEFLAFLKKHLTQKPVTQKLVGVAQQVEQKETLAIQFTIEIRNQIQDMPVRDEIREFLFKVWAEVLAISAVRQGPKHEETLLLKKTASDLIWAASAKPNRADRARVISDLPELLQCLRAGLTLMNMPASEQEEHIKRVSAVLVEAFMSKTQAIADDQIQALAARLANLEDYISDDGAEELPLDAQSIEDLLDVDASSLDVITEGGGKASAVMLEWARELDLGAWFVLKYKDQESQVQYAWRSPMGHLHLFASNVGHSYLIQTVRLAAYLQAGLLETQETEPLTQRATRNALSQLQANPAQLLS</sequence>
<dbReference type="EMBL" id="AP024238">
    <property type="protein sequence ID" value="BCO29408.1"/>
    <property type="molecule type" value="Genomic_DNA"/>
</dbReference>
<evidence type="ECO:0000313" key="2">
    <source>
        <dbReference type="EMBL" id="BCO29408.1"/>
    </source>
</evidence>
<feature type="region of interest" description="Disordered" evidence="1">
    <location>
        <begin position="235"/>
        <end position="254"/>
    </location>
</feature>
<proteinExistence type="predicted"/>
<dbReference type="Proteomes" id="UP000824366">
    <property type="component" value="Chromosome"/>
</dbReference>
<organism evidence="2 3">
    <name type="scientific">Rhodoferax lithotrophicus</name>
    <dbReference type="NCBI Taxonomy" id="2798804"/>
    <lineage>
        <taxon>Bacteria</taxon>
        <taxon>Pseudomonadati</taxon>
        <taxon>Pseudomonadota</taxon>
        <taxon>Betaproteobacteria</taxon>
        <taxon>Burkholderiales</taxon>
        <taxon>Comamonadaceae</taxon>
        <taxon>Rhodoferax</taxon>
    </lineage>
</organism>
<keyword evidence="3" id="KW-1185">Reference proteome</keyword>
<dbReference type="RefSeq" id="WP_223905421.1">
    <property type="nucleotide sequence ID" value="NZ_AP024238.1"/>
</dbReference>
<evidence type="ECO:0000256" key="1">
    <source>
        <dbReference type="SAM" id="MobiDB-lite"/>
    </source>
</evidence>
<accession>A0ABN6DGV4</accession>
<reference evidence="2 3" key="1">
    <citation type="journal article" date="2021" name="Microbiol. Spectr.">
        <title>A Single Bacterium Capable of Oxidation and Reduction of Iron at Circumneutral pH.</title>
        <authorList>
            <person name="Kato S."/>
            <person name="Ohkuma M."/>
        </authorList>
    </citation>
    <scope>NUCLEOTIDE SEQUENCE [LARGE SCALE GENOMIC DNA]</scope>
    <source>
        <strain evidence="2 3">MIZ03</strain>
    </source>
</reference>
<gene>
    <name evidence="2" type="ORF">MIZ03_4331</name>
</gene>
<dbReference type="InterPro" id="IPR012434">
    <property type="entry name" value="DUF1631"/>
</dbReference>
<dbReference type="Pfam" id="PF07793">
    <property type="entry name" value="DUF1631"/>
    <property type="match status" value="1"/>
</dbReference>
<name>A0ABN6DGV4_9BURK</name>
<evidence type="ECO:0008006" key="4">
    <source>
        <dbReference type="Google" id="ProtNLM"/>
    </source>
</evidence>
<protein>
    <recommendedName>
        <fullName evidence="4">DUF1631 domain-containing protein</fullName>
    </recommendedName>
</protein>